<sequence>MNYQHIINHLKLHQKDPVMVAVLCQKINEKRATPNEKKTIQHLFQTIYNQLRDVDKQHAELTLVARNSDELLEWFLIQSYYHHVL</sequence>
<organism evidence="1 2">
    <name type="scientific">Staphylococcus lugdunensis</name>
    <dbReference type="NCBI Taxonomy" id="28035"/>
    <lineage>
        <taxon>Bacteria</taxon>
        <taxon>Bacillati</taxon>
        <taxon>Bacillota</taxon>
        <taxon>Bacilli</taxon>
        <taxon>Bacillales</taxon>
        <taxon>Staphylococcaceae</taxon>
        <taxon>Staphylococcus</taxon>
    </lineage>
</organism>
<name>A0A4Q9W075_STALU</name>
<evidence type="ECO:0000313" key="1">
    <source>
        <dbReference type="EMBL" id="TBW68161.1"/>
    </source>
</evidence>
<proteinExistence type="predicted"/>
<comment type="caution">
    <text evidence="1">The sequence shown here is derived from an EMBL/GenBank/DDBJ whole genome shotgun (WGS) entry which is preliminary data.</text>
</comment>
<gene>
    <name evidence="1" type="ORF">EQ812_13780</name>
</gene>
<dbReference type="AlphaFoldDB" id="A0A4Q9W075"/>
<reference evidence="1 2" key="1">
    <citation type="journal article" date="2019" name="Sci. Transl. Med.">
        <title>Quorum sensing between bacterial species on the skin protects against epidermal injury in atopic dermatitis.</title>
        <authorList>
            <person name="Williams M.R."/>
        </authorList>
    </citation>
    <scope>NUCLEOTIDE SEQUENCE [LARGE SCALE GENOMIC DNA]</scope>
    <source>
        <strain evidence="1 2">E7</strain>
    </source>
</reference>
<evidence type="ECO:0000313" key="2">
    <source>
        <dbReference type="Proteomes" id="UP000293637"/>
    </source>
</evidence>
<dbReference type="EMBL" id="SCHB01000268">
    <property type="protein sequence ID" value="TBW68161.1"/>
    <property type="molecule type" value="Genomic_DNA"/>
</dbReference>
<dbReference type="RefSeq" id="WP_131513217.1">
    <property type="nucleotide sequence ID" value="NZ_SCHB01000268.1"/>
</dbReference>
<protein>
    <submittedName>
        <fullName evidence="1">Uncharacterized protein</fullName>
    </submittedName>
</protein>
<accession>A0A4Q9W075</accession>
<dbReference type="Proteomes" id="UP000293637">
    <property type="component" value="Unassembled WGS sequence"/>
</dbReference>